<protein>
    <submittedName>
        <fullName evidence="1">Uncharacterized protein</fullName>
    </submittedName>
</protein>
<dbReference type="KEGG" id="llu:AKJ09_06383"/>
<dbReference type="EMBL" id="CP012333">
    <property type="protein sequence ID" value="AKU99719.1"/>
    <property type="molecule type" value="Genomic_DNA"/>
</dbReference>
<reference evidence="1 2" key="1">
    <citation type="submission" date="2015-08" db="EMBL/GenBank/DDBJ databases">
        <authorList>
            <person name="Babu N.S."/>
            <person name="Beckwith C.J."/>
            <person name="Beseler K.G."/>
            <person name="Brison A."/>
            <person name="Carone J.V."/>
            <person name="Caskin T.P."/>
            <person name="Diamond M."/>
            <person name="Durham M.E."/>
            <person name="Foxe J.M."/>
            <person name="Go M."/>
            <person name="Henderson B.A."/>
            <person name="Jones I.B."/>
            <person name="McGettigan J.A."/>
            <person name="Micheletti S.J."/>
            <person name="Nasrallah M.E."/>
            <person name="Ortiz D."/>
            <person name="Piller C.R."/>
            <person name="Privatt S.R."/>
            <person name="Schneider S.L."/>
            <person name="Sharp S."/>
            <person name="Smith T.C."/>
            <person name="Stanton J.D."/>
            <person name="Ullery H.E."/>
            <person name="Wilson R.J."/>
            <person name="Serrano M.G."/>
            <person name="Buck G."/>
            <person name="Lee V."/>
            <person name="Wang Y."/>
            <person name="Carvalho R."/>
            <person name="Voegtly L."/>
            <person name="Shi R."/>
            <person name="Duckworth R."/>
            <person name="Johnson A."/>
            <person name="Loviza R."/>
            <person name="Walstead R."/>
            <person name="Shah Z."/>
            <person name="Kiflezghi M."/>
            <person name="Wade K."/>
            <person name="Ball S.L."/>
            <person name="Bradley K.W."/>
            <person name="Asai D.J."/>
            <person name="Bowman C.A."/>
            <person name="Russell D.A."/>
            <person name="Pope W.H."/>
            <person name="Jacobs-Sera D."/>
            <person name="Hendrix R.W."/>
            <person name="Hatfull G.F."/>
        </authorList>
    </citation>
    <scope>NUCLEOTIDE SEQUENCE [LARGE SCALE GENOMIC DNA]</scope>
    <source>
        <strain evidence="1 2">DSM 27648</strain>
    </source>
</reference>
<keyword evidence="2" id="KW-1185">Reference proteome</keyword>
<dbReference type="Proteomes" id="UP000064967">
    <property type="component" value="Chromosome"/>
</dbReference>
<evidence type="ECO:0000313" key="2">
    <source>
        <dbReference type="Proteomes" id="UP000064967"/>
    </source>
</evidence>
<evidence type="ECO:0000313" key="1">
    <source>
        <dbReference type="EMBL" id="AKU99719.1"/>
    </source>
</evidence>
<dbReference type="AlphaFoldDB" id="A0A0K1Q2X5"/>
<name>A0A0K1Q2X5_9BACT</name>
<proteinExistence type="predicted"/>
<accession>A0A0K1Q2X5</accession>
<organism evidence="1 2">
    <name type="scientific">Labilithrix luteola</name>
    <dbReference type="NCBI Taxonomy" id="1391654"/>
    <lineage>
        <taxon>Bacteria</taxon>
        <taxon>Pseudomonadati</taxon>
        <taxon>Myxococcota</taxon>
        <taxon>Polyangia</taxon>
        <taxon>Polyangiales</taxon>
        <taxon>Labilitrichaceae</taxon>
        <taxon>Labilithrix</taxon>
    </lineage>
</organism>
<gene>
    <name evidence="1" type="ORF">AKJ09_06383</name>
</gene>
<sequence>MRPSINVVCDVAAKQGGGDPAAIRKFVAWAESTKFERTRWESGE</sequence>
<dbReference type="STRING" id="1391654.AKJ09_06383"/>